<comment type="caution">
    <text evidence="2">The sequence shown here is derived from an EMBL/GenBank/DDBJ whole genome shotgun (WGS) entry which is preliminary data.</text>
</comment>
<reference evidence="2 3" key="1">
    <citation type="submission" date="2024-11" db="EMBL/GenBank/DDBJ databases">
        <title>Adaptive evolution of stress response genes in parasites aligns with host niche diversity.</title>
        <authorList>
            <person name="Hahn C."/>
            <person name="Resl P."/>
        </authorList>
    </citation>
    <scope>NUCLEOTIDE SEQUENCE [LARGE SCALE GENOMIC DNA]</scope>
    <source>
        <strain evidence="2">EGGRZ-B1_66</strain>
        <tissue evidence="2">Body</tissue>
    </source>
</reference>
<accession>A0ABD2QEH9</accession>
<feature type="compositionally biased region" description="Polar residues" evidence="1">
    <location>
        <begin position="54"/>
        <end position="92"/>
    </location>
</feature>
<keyword evidence="3" id="KW-1185">Reference proteome</keyword>
<organism evidence="2 3">
    <name type="scientific">Cichlidogyrus casuarinus</name>
    <dbReference type="NCBI Taxonomy" id="1844966"/>
    <lineage>
        <taxon>Eukaryota</taxon>
        <taxon>Metazoa</taxon>
        <taxon>Spiralia</taxon>
        <taxon>Lophotrochozoa</taxon>
        <taxon>Platyhelminthes</taxon>
        <taxon>Monogenea</taxon>
        <taxon>Monopisthocotylea</taxon>
        <taxon>Dactylogyridea</taxon>
        <taxon>Ancyrocephalidae</taxon>
        <taxon>Cichlidogyrus</taxon>
    </lineage>
</organism>
<dbReference type="Proteomes" id="UP001626550">
    <property type="component" value="Unassembled WGS sequence"/>
</dbReference>
<dbReference type="AlphaFoldDB" id="A0ABD2QEH9"/>
<evidence type="ECO:0000256" key="1">
    <source>
        <dbReference type="SAM" id="MobiDB-lite"/>
    </source>
</evidence>
<feature type="region of interest" description="Disordered" evidence="1">
    <location>
        <begin position="54"/>
        <end position="103"/>
    </location>
</feature>
<dbReference type="EMBL" id="JBJKFK010000314">
    <property type="protein sequence ID" value="KAL3317885.1"/>
    <property type="molecule type" value="Genomic_DNA"/>
</dbReference>
<gene>
    <name evidence="2" type="ORF">Ciccas_003462</name>
</gene>
<proteinExistence type="predicted"/>
<sequence>MKHVSELLGTIDIDGRAIVKATTLSEQTLTLTGKNGDLLQGSTIELKIKYTASAGGTSQQGASNSGQVTGSQPSGDQAPSGQPSGDQAPSGQASGGQAPDGKH</sequence>
<protein>
    <submittedName>
        <fullName evidence="2">Uncharacterized protein</fullName>
    </submittedName>
</protein>
<name>A0ABD2QEH9_9PLAT</name>
<evidence type="ECO:0000313" key="3">
    <source>
        <dbReference type="Proteomes" id="UP001626550"/>
    </source>
</evidence>
<evidence type="ECO:0000313" key="2">
    <source>
        <dbReference type="EMBL" id="KAL3317885.1"/>
    </source>
</evidence>